<evidence type="ECO:0000256" key="4">
    <source>
        <dbReference type="ARBA" id="ARBA00002713"/>
    </source>
</evidence>
<name>A0A0D3JNZ5_EMIH1</name>
<dbReference type="Pfam" id="PF03786">
    <property type="entry name" value="UxuA"/>
    <property type="match status" value="1"/>
</dbReference>
<dbReference type="HOGENOM" id="CLU_2502646_0_0_1"/>
<dbReference type="GO" id="GO:0008927">
    <property type="term" value="F:mannonate dehydratase activity"/>
    <property type="evidence" value="ECO:0007669"/>
    <property type="project" value="UniProtKB-EC"/>
</dbReference>
<dbReference type="Proteomes" id="UP000013827">
    <property type="component" value="Unassembled WGS sequence"/>
</dbReference>
<dbReference type="EC" id="4.2.1.8" evidence="7"/>
<comment type="function">
    <text evidence="4">Catalyzes the dehydration of D-mannonate.</text>
</comment>
<reference evidence="12" key="1">
    <citation type="journal article" date="2013" name="Nature">
        <title>Pan genome of the phytoplankton Emiliania underpins its global distribution.</title>
        <authorList>
            <person name="Read B.A."/>
            <person name="Kegel J."/>
            <person name="Klute M.J."/>
            <person name="Kuo A."/>
            <person name="Lefebvre S.C."/>
            <person name="Maumus F."/>
            <person name="Mayer C."/>
            <person name="Miller J."/>
            <person name="Monier A."/>
            <person name="Salamov A."/>
            <person name="Young J."/>
            <person name="Aguilar M."/>
            <person name="Claverie J.M."/>
            <person name="Frickenhaus S."/>
            <person name="Gonzalez K."/>
            <person name="Herman E.K."/>
            <person name="Lin Y.C."/>
            <person name="Napier J."/>
            <person name="Ogata H."/>
            <person name="Sarno A.F."/>
            <person name="Shmutz J."/>
            <person name="Schroeder D."/>
            <person name="de Vargas C."/>
            <person name="Verret F."/>
            <person name="von Dassow P."/>
            <person name="Valentin K."/>
            <person name="Van de Peer Y."/>
            <person name="Wheeler G."/>
            <person name="Dacks J.B."/>
            <person name="Delwiche C.F."/>
            <person name="Dyhrman S.T."/>
            <person name="Glockner G."/>
            <person name="John U."/>
            <person name="Richards T."/>
            <person name="Worden A.Z."/>
            <person name="Zhang X."/>
            <person name="Grigoriev I.V."/>
            <person name="Allen A.E."/>
            <person name="Bidle K."/>
            <person name="Borodovsky M."/>
            <person name="Bowler C."/>
            <person name="Brownlee C."/>
            <person name="Cock J.M."/>
            <person name="Elias M."/>
            <person name="Gladyshev V.N."/>
            <person name="Groth M."/>
            <person name="Guda C."/>
            <person name="Hadaegh A."/>
            <person name="Iglesias-Rodriguez M.D."/>
            <person name="Jenkins J."/>
            <person name="Jones B.M."/>
            <person name="Lawson T."/>
            <person name="Leese F."/>
            <person name="Lindquist E."/>
            <person name="Lobanov A."/>
            <person name="Lomsadze A."/>
            <person name="Malik S.B."/>
            <person name="Marsh M.E."/>
            <person name="Mackinder L."/>
            <person name="Mock T."/>
            <person name="Mueller-Roeber B."/>
            <person name="Pagarete A."/>
            <person name="Parker M."/>
            <person name="Probert I."/>
            <person name="Quesneville H."/>
            <person name="Raines C."/>
            <person name="Rensing S.A."/>
            <person name="Riano-Pachon D.M."/>
            <person name="Richier S."/>
            <person name="Rokitta S."/>
            <person name="Shiraiwa Y."/>
            <person name="Soanes D.M."/>
            <person name="van der Giezen M."/>
            <person name="Wahlund T.M."/>
            <person name="Williams B."/>
            <person name="Wilson W."/>
            <person name="Wolfe G."/>
            <person name="Wurch L.L."/>
        </authorList>
    </citation>
    <scope>NUCLEOTIDE SEQUENCE</scope>
</reference>
<evidence type="ECO:0000256" key="5">
    <source>
        <dbReference type="ARBA" id="ARBA00004892"/>
    </source>
</evidence>
<dbReference type="AlphaFoldDB" id="A0A0D3JNZ5"/>
<evidence type="ECO:0000313" key="12">
    <source>
        <dbReference type="Proteomes" id="UP000013827"/>
    </source>
</evidence>
<dbReference type="GO" id="GO:0008198">
    <property type="term" value="F:ferrous iron binding"/>
    <property type="evidence" value="ECO:0007669"/>
    <property type="project" value="TreeGrafter"/>
</dbReference>
<evidence type="ECO:0000256" key="3">
    <source>
        <dbReference type="ARBA" id="ARBA00001954"/>
    </source>
</evidence>
<sequence length="86" mass="9267">MAIHPDDPPMPLLGLPRVVSCESDVQHLLAAVDSPHNGLTFCGGSFVESDHLDGDVDMFRIVRTFAREAARRQRDGDAAALAVKSP</sequence>
<dbReference type="EnsemblProtists" id="EOD25230">
    <property type="protein sequence ID" value="EOD25230"/>
    <property type="gene ID" value="EMIHUDRAFT_206423"/>
</dbReference>
<dbReference type="InterPro" id="IPR004628">
    <property type="entry name" value="Man_deHydtase"/>
</dbReference>
<organism evidence="11 12">
    <name type="scientific">Emiliania huxleyi (strain CCMP1516)</name>
    <dbReference type="NCBI Taxonomy" id="280463"/>
    <lineage>
        <taxon>Eukaryota</taxon>
        <taxon>Haptista</taxon>
        <taxon>Haptophyta</taxon>
        <taxon>Prymnesiophyceae</taxon>
        <taxon>Isochrysidales</taxon>
        <taxon>Noelaerhabdaceae</taxon>
        <taxon>Emiliania</taxon>
    </lineage>
</organism>
<protein>
    <recommendedName>
        <fullName evidence="7">mannonate dehydratase</fullName>
        <ecNumber evidence="7">4.2.1.8</ecNumber>
    </recommendedName>
</protein>
<dbReference type="RefSeq" id="XP_005777659.1">
    <property type="nucleotide sequence ID" value="XM_005777602.1"/>
</dbReference>
<keyword evidence="9" id="KW-0464">Manganese</keyword>
<comment type="similarity">
    <text evidence="6">Belongs to the mannonate dehydratase family.</text>
</comment>
<comment type="catalytic activity">
    <reaction evidence="1">
        <text>D-mannonate = 2-dehydro-3-deoxy-D-gluconate + H2O</text>
        <dbReference type="Rhea" id="RHEA:20097"/>
        <dbReference type="ChEBI" id="CHEBI:15377"/>
        <dbReference type="ChEBI" id="CHEBI:17767"/>
        <dbReference type="ChEBI" id="CHEBI:57990"/>
        <dbReference type="EC" id="4.2.1.8"/>
    </reaction>
</comment>
<dbReference type="InterPro" id="IPR036237">
    <property type="entry name" value="Xyl_isomerase-like_sf"/>
</dbReference>
<reference evidence="11" key="2">
    <citation type="submission" date="2024-10" db="UniProtKB">
        <authorList>
            <consortium name="EnsemblProtists"/>
        </authorList>
    </citation>
    <scope>IDENTIFICATION</scope>
</reference>
<dbReference type="PANTHER" id="PTHR30387">
    <property type="entry name" value="MANNONATE DEHYDRATASE"/>
    <property type="match status" value="1"/>
</dbReference>
<evidence type="ECO:0000256" key="10">
    <source>
        <dbReference type="ARBA" id="ARBA00023239"/>
    </source>
</evidence>
<dbReference type="GeneID" id="17270776"/>
<dbReference type="Gene3D" id="3.20.20.150">
    <property type="entry name" value="Divalent-metal-dependent TIM barrel enzymes"/>
    <property type="match status" value="1"/>
</dbReference>
<dbReference type="GO" id="GO:0030145">
    <property type="term" value="F:manganese ion binding"/>
    <property type="evidence" value="ECO:0007669"/>
    <property type="project" value="TreeGrafter"/>
</dbReference>
<comment type="pathway">
    <text evidence="5">Carbohydrate metabolism; pentose and glucuronate interconversion.</text>
</comment>
<dbReference type="GO" id="GO:0042840">
    <property type="term" value="P:D-glucuronate catabolic process"/>
    <property type="evidence" value="ECO:0007669"/>
    <property type="project" value="TreeGrafter"/>
</dbReference>
<evidence type="ECO:0000313" key="11">
    <source>
        <dbReference type="EnsemblProtists" id="EOD25230"/>
    </source>
</evidence>
<keyword evidence="10" id="KW-0456">Lyase</keyword>
<evidence type="ECO:0000256" key="7">
    <source>
        <dbReference type="ARBA" id="ARBA00012927"/>
    </source>
</evidence>
<keyword evidence="8" id="KW-0408">Iron</keyword>
<evidence type="ECO:0000256" key="6">
    <source>
        <dbReference type="ARBA" id="ARBA00007389"/>
    </source>
</evidence>
<evidence type="ECO:0000256" key="8">
    <source>
        <dbReference type="ARBA" id="ARBA00023004"/>
    </source>
</evidence>
<dbReference type="SUPFAM" id="SSF51658">
    <property type="entry name" value="Xylose isomerase-like"/>
    <property type="match status" value="1"/>
</dbReference>
<dbReference type="PaxDb" id="2903-EOD25230"/>
<evidence type="ECO:0000256" key="9">
    <source>
        <dbReference type="ARBA" id="ARBA00023211"/>
    </source>
</evidence>
<accession>A0A0D3JNZ5</accession>
<keyword evidence="12" id="KW-1185">Reference proteome</keyword>
<comment type="cofactor">
    <cofactor evidence="2">
        <name>Mn(2+)</name>
        <dbReference type="ChEBI" id="CHEBI:29035"/>
    </cofactor>
</comment>
<comment type="cofactor">
    <cofactor evidence="3">
        <name>Fe(2+)</name>
        <dbReference type="ChEBI" id="CHEBI:29033"/>
    </cofactor>
</comment>
<proteinExistence type="inferred from homology"/>
<evidence type="ECO:0000256" key="2">
    <source>
        <dbReference type="ARBA" id="ARBA00001936"/>
    </source>
</evidence>
<dbReference type="KEGG" id="ehx:EMIHUDRAFT_206423"/>
<dbReference type="PANTHER" id="PTHR30387:SF2">
    <property type="entry name" value="MANNONATE DEHYDRATASE"/>
    <property type="match status" value="1"/>
</dbReference>
<evidence type="ECO:0000256" key="1">
    <source>
        <dbReference type="ARBA" id="ARBA00001794"/>
    </source>
</evidence>